<evidence type="ECO:0000256" key="1">
    <source>
        <dbReference type="ARBA" id="ARBA00006082"/>
    </source>
</evidence>
<dbReference type="Pfam" id="PF08676">
    <property type="entry name" value="MutL_C"/>
    <property type="match status" value="1"/>
</dbReference>
<dbReference type="InterPro" id="IPR002099">
    <property type="entry name" value="MutL/Mlh/PMS"/>
</dbReference>
<feature type="domain" description="DNA mismatch repair protein S5" evidence="5">
    <location>
        <begin position="233"/>
        <end position="365"/>
    </location>
</feature>
<gene>
    <name evidence="6" type="ORF">PECUL_23A055065</name>
</gene>
<dbReference type="Gene3D" id="3.30.230.10">
    <property type="match status" value="1"/>
</dbReference>
<dbReference type="Gene3D" id="3.30.1370.100">
    <property type="entry name" value="MutL, C-terminal domain, regulatory subdomain"/>
    <property type="match status" value="1"/>
</dbReference>
<evidence type="ECO:0000313" key="7">
    <source>
        <dbReference type="Proteomes" id="UP001295444"/>
    </source>
</evidence>
<dbReference type="InterPro" id="IPR036890">
    <property type="entry name" value="HATPase_C_sf"/>
</dbReference>
<dbReference type="InterPro" id="IPR014721">
    <property type="entry name" value="Ribsml_uS5_D2-typ_fold_subgr"/>
</dbReference>
<dbReference type="GO" id="GO:0016887">
    <property type="term" value="F:ATP hydrolysis activity"/>
    <property type="evidence" value="ECO:0007669"/>
    <property type="project" value="InterPro"/>
</dbReference>
<dbReference type="GO" id="GO:0032300">
    <property type="term" value="C:mismatch repair complex"/>
    <property type="evidence" value="ECO:0007669"/>
    <property type="project" value="InterPro"/>
</dbReference>
<comment type="similarity">
    <text evidence="1">Belongs to the DNA mismatch repair MutL/HexB family.</text>
</comment>
<dbReference type="InterPro" id="IPR042121">
    <property type="entry name" value="MutL_C_regsub"/>
</dbReference>
<proteinExistence type="inferred from homology"/>
<protein>
    <submittedName>
        <fullName evidence="6">MutL homolog 3 L homeolog isoform X1</fullName>
    </submittedName>
</protein>
<dbReference type="SMART" id="SM01340">
    <property type="entry name" value="DNA_mis_repair"/>
    <property type="match status" value="1"/>
</dbReference>
<sequence>MAEVFPIHVGTASLEECEIKVSMIRRLTDEVQHNLRSGVAIVSTRQCIEELILNSADSQATCIAVRVDLEAFRVQVVDNGWGVCEDDMTKVGTRYFTSKCHSLKDLENLVSYGFRGEAIASIADVSTIVEISSRCKNNAKTFTKLFQNGKPMQVKEAELARPSTGTTVTIYNLFYNLPVRRKCMDSVLEFERIRRGVEALSLIQPSVSYSLKNDALHSMVLQLPKTKDVRSRFCQIYGLAHSQKLRKIQHVQYGFTVSGFISCESHYNKTMQYLYVNKRFVLKTKLHKLIGSMLRKESVICRPKTSPHPGKYHSSPELHAIFLINIQCNCQEYDVCFEPAKTLIEFQNGDLLFHCIEEGVRTFLKTTDLFLEPLREESNNLSLPLNEFNPQENQDKDIYQNAFEKALDNYEICNVKSKSVFRNNSKALTTSYNDTREIQTAGVAILDCLVQTPPIAHCECKTSNEIMHPGNHAIIECSEKAPQAYSQEELASDNWEAEAFVLKHPTKESGVDAISNRFTKSKEYDSRTSSKCSNNQDNGDVTDSAFKDDFSMELGNSITASCSKHPRGILGLSSEKDESPLYSMFPRSGLEEDYKVFGSEHKADINWATLNRQWGELYSAPKNPTVPSKRKVSAVVGMASLVGSLEKFRRQFGKMQQSVVSPSVGNNGLLFQAGSDQNEDKSNLCTNNKMTETQELSSLLQKPPVPILENTKDSGHLLSGISPLTYSDYAHLKRNDSGQQIVRSSLTAKLSRQKQSMKVGLSNETPKTKEFPPEHIPSMESSAVDLITSPHITGQRGETIELSSIGLITPPITGQREETIELSSVGLITPPITRQREETVELSSVGIITPHITGQREETIELSSVGLITPHITGQREETIELSSVGLITSHITGQREETIELSSVGLITPHITGQREETVELSSVGLITSHITGQREETIELSSVGLITSHITGQREETINNDCPLSSCGEQRICTPNKAHLDPDVIPRVPSESSESSDWLLCYEASLGRNIFINRVTGMSSYRAPQQDMETVCETELTAMVESTDYGNGLRSQCYPFWKENLVPLFPKPHGQRACLRAPTDAEDCSLQSIFSQWENPVFERHPSVAVNVSSGHSDTLAVKIHNILYPYRFTKDMIHSTWVLQQVDNKFIACLMDIKKEGQANPDGNLLVLVDQHAAHERVRLEQLIADSYEAVSAECDTRRLKVSAVQPPLELEVTEEQYRLLRIFDARLARVGLSLSFSDSEKSRVLVGSVPLCFVEKEANETQRGRPTVTKRIIEEFLQEQVEVRAFFIFCTFIFFTSFLIETW</sequence>
<evidence type="ECO:0000259" key="5">
    <source>
        <dbReference type="SMART" id="SM01340"/>
    </source>
</evidence>
<dbReference type="InterPro" id="IPR037198">
    <property type="entry name" value="MutL_C_sf"/>
</dbReference>
<evidence type="ECO:0000256" key="3">
    <source>
        <dbReference type="SAM" id="MobiDB-lite"/>
    </source>
</evidence>
<dbReference type="NCBIfam" id="TIGR00585">
    <property type="entry name" value="mutl"/>
    <property type="match status" value="1"/>
</dbReference>
<dbReference type="SMART" id="SM00853">
    <property type="entry name" value="MutL_C"/>
    <property type="match status" value="1"/>
</dbReference>
<dbReference type="InterPro" id="IPR042120">
    <property type="entry name" value="MutL_C_dimsub"/>
</dbReference>
<dbReference type="InterPro" id="IPR014790">
    <property type="entry name" value="MutL_C"/>
</dbReference>
<dbReference type="GO" id="GO:0006298">
    <property type="term" value="P:mismatch repair"/>
    <property type="evidence" value="ECO:0007669"/>
    <property type="project" value="InterPro"/>
</dbReference>
<evidence type="ECO:0000259" key="4">
    <source>
        <dbReference type="SMART" id="SM00853"/>
    </source>
</evidence>
<dbReference type="GO" id="GO:0030983">
    <property type="term" value="F:mismatched DNA binding"/>
    <property type="evidence" value="ECO:0007669"/>
    <property type="project" value="InterPro"/>
</dbReference>
<dbReference type="Pfam" id="PF13589">
    <property type="entry name" value="HATPase_c_3"/>
    <property type="match status" value="1"/>
</dbReference>
<dbReference type="Gene3D" id="3.30.1540.20">
    <property type="entry name" value="MutL, C-terminal domain, dimerisation subdomain"/>
    <property type="match status" value="1"/>
</dbReference>
<dbReference type="Gene3D" id="3.30.565.10">
    <property type="entry name" value="Histidine kinase-like ATPase, C-terminal domain"/>
    <property type="match status" value="1"/>
</dbReference>
<dbReference type="GO" id="GO:0005524">
    <property type="term" value="F:ATP binding"/>
    <property type="evidence" value="ECO:0007669"/>
    <property type="project" value="InterPro"/>
</dbReference>
<dbReference type="SUPFAM" id="SSF54211">
    <property type="entry name" value="Ribosomal protein S5 domain 2-like"/>
    <property type="match status" value="1"/>
</dbReference>
<dbReference type="SUPFAM" id="SSF55874">
    <property type="entry name" value="ATPase domain of HSP90 chaperone/DNA topoisomerase II/histidine kinase"/>
    <property type="match status" value="1"/>
</dbReference>
<feature type="region of interest" description="Disordered" evidence="3">
    <location>
        <begin position="748"/>
        <end position="775"/>
    </location>
</feature>
<evidence type="ECO:0000256" key="2">
    <source>
        <dbReference type="ARBA" id="ARBA00022763"/>
    </source>
</evidence>
<dbReference type="Proteomes" id="UP001295444">
    <property type="component" value="Chromosome 13"/>
</dbReference>
<reference evidence="6" key="1">
    <citation type="submission" date="2022-03" db="EMBL/GenBank/DDBJ databases">
        <authorList>
            <person name="Alioto T."/>
            <person name="Alioto T."/>
            <person name="Gomez Garrido J."/>
        </authorList>
    </citation>
    <scope>NUCLEOTIDE SEQUENCE</scope>
</reference>
<dbReference type="PANTHER" id="PTHR10073">
    <property type="entry name" value="DNA MISMATCH REPAIR PROTEIN MLH, PMS, MUTL"/>
    <property type="match status" value="1"/>
</dbReference>
<dbReference type="PANTHER" id="PTHR10073:SF47">
    <property type="entry name" value="DNA MISMATCH REPAIR PROTEIN MLH3"/>
    <property type="match status" value="1"/>
</dbReference>
<dbReference type="InterPro" id="IPR038973">
    <property type="entry name" value="MutL/Mlh/Pms-like"/>
</dbReference>
<accession>A0AAD1TKE7</accession>
<dbReference type="SUPFAM" id="SSF118116">
    <property type="entry name" value="DNA mismatch repair protein MutL"/>
    <property type="match status" value="1"/>
</dbReference>
<keyword evidence="7" id="KW-1185">Reference proteome</keyword>
<dbReference type="EMBL" id="OW240924">
    <property type="protein sequence ID" value="CAH2328915.1"/>
    <property type="molecule type" value="Genomic_DNA"/>
</dbReference>
<dbReference type="FunFam" id="3.30.565.10:FF:000017">
    <property type="entry name" value="PMS1 homolog 1, mismatch repair system component"/>
    <property type="match status" value="1"/>
</dbReference>
<evidence type="ECO:0000313" key="6">
    <source>
        <dbReference type="EMBL" id="CAH2328915.1"/>
    </source>
</evidence>
<name>A0AAD1TKE7_PELCU</name>
<dbReference type="GO" id="GO:0005634">
    <property type="term" value="C:nucleus"/>
    <property type="evidence" value="ECO:0007669"/>
    <property type="project" value="UniProtKB-ARBA"/>
</dbReference>
<feature type="domain" description="MutL C-terminal dimerisation" evidence="4">
    <location>
        <begin position="1141"/>
        <end position="1303"/>
    </location>
</feature>
<keyword evidence="2" id="KW-0227">DNA damage</keyword>
<dbReference type="Pfam" id="PF01119">
    <property type="entry name" value="DNA_mis_repair"/>
    <property type="match status" value="1"/>
</dbReference>
<dbReference type="InterPro" id="IPR020568">
    <property type="entry name" value="Ribosomal_Su5_D2-typ_SF"/>
</dbReference>
<dbReference type="FunFam" id="3.30.230.10:FF:000028">
    <property type="entry name" value="DNA mismatch repair protein Mlh3"/>
    <property type="match status" value="1"/>
</dbReference>
<dbReference type="InterPro" id="IPR013507">
    <property type="entry name" value="DNA_mismatch_S5_2-like"/>
</dbReference>
<dbReference type="GO" id="GO:0140664">
    <property type="term" value="F:ATP-dependent DNA damage sensor activity"/>
    <property type="evidence" value="ECO:0007669"/>
    <property type="project" value="InterPro"/>
</dbReference>
<dbReference type="CDD" id="cd03486">
    <property type="entry name" value="MutL_Trans_MLH3"/>
    <property type="match status" value="1"/>
</dbReference>
<organism evidence="6 7">
    <name type="scientific">Pelobates cultripes</name>
    <name type="common">Western spadefoot toad</name>
    <dbReference type="NCBI Taxonomy" id="61616"/>
    <lineage>
        <taxon>Eukaryota</taxon>
        <taxon>Metazoa</taxon>
        <taxon>Chordata</taxon>
        <taxon>Craniata</taxon>
        <taxon>Vertebrata</taxon>
        <taxon>Euteleostomi</taxon>
        <taxon>Amphibia</taxon>
        <taxon>Batrachia</taxon>
        <taxon>Anura</taxon>
        <taxon>Pelobatoidea</taxon>
        <taxon>Pelobatidae</taxon>
        <taxon>Pelobates</taxon>
    </lineage>
</organism>